<dbReference type="SUPFAM" id="SSF69279">
    <property type="entry name" value="Phage tail proteins"/>
    <property type="match status" value="1"/>
</dbReference>
<reference evidence="2 3" key="1">
    <citation type="submission" date="2018-12" db="EMBL/GenBank/DDBJ databases">
        <authorList>
            <consortium name="Pathogen Informatics"/>
        </authorList>
    </citation>
    <scope>NUCLEOTIDE SEQUENCE [LARGE SCALE GENOMIC DNA]</scope>
    <source>
        <strain evidence="2 3">NCTC7357</strain>
    </source>
</reference>
<gene>
    <name evidence="2" type="ORF">NCTC7357_00959</name>
</gene>
<sequence>MSSVKGLELWVGGKQLSVLAPTWVEIQAEVNQIPSARLVLSIADNALAKAEEEVALCKPGSEFRIGAKQGSTLFSGILVQQSMRLQTGSSELTLTIKHPLQRLTASLRSQVFMDAKEEAILRELCSAQGIAIKKLEGVDATHPQMVQFACSDWQFMAARLRANRVWLVPELDSVSVMKPVLARQANHTVYKDGKKGPGIEEAEWQFSCQEQPKQLAVSAWDLPEQVMSRTATPALLSIGGEALDPGKLAALNSSTWLLANSQPLTTEEQFALANARWLAQQTAGIQGRFTLEGDAKYQLGQTLALSGFGRSFDGSALITGVQHHFSEKRWRTTLLIGQPLSHDVDAAVVPRASGVLVGVVDSYQEDPGKLNRLRVKVPALMQNDKPLWARFATPYASQESGLCFYPEPGDEVVVGFFADDPCYPVILGAMHNPKNLPPFPPSTENNQKGLVFGQGDNKQLLMFDRQEGSATLQVHKDSLTLHQGMQLASEQDIALSAQNLTLNAKQQVKVEGKSGVQVKGAKVDLTN</sequence>
<dbReference type="EMBL" id="LR134334">
    <property type="protein sequence ID" value="VEF72723.1"/>
    <property type="molecule type" value="Genomic_DNA"/>
</dbReference>
<dbReference type="Pfam" id="PF04717">
    <property type="entry name" value="Phage_base_V"/>
    <property type="match status" value="1"/>
</dbReference>
<organism evidence="2 3">
    <name type="scientific">Pseudomonas chlororaphis</name>
    <dbReference type="NCBI Taxonomy" id="587753"/>
    <lineage>
        <taxon>Bacteria</taxon>
        <taxon>Pseudomonadati</taxon>
        <taxon>Pseudomonadota</taxon>
        <taxon>Gammaproteobacteria</taxon>
        <taxon>Pseudomonadales</taxon>
        <taxon>Pseudomonadaceae</taxon>
        <taxon>Pseudomonas</taxon>
    </lineage>
</organism>
<feature type="domain" description="Gp5/Type VI secretion system Vgr protein OB-fold" evidence="1">
    <location>
        <begin position="357"/>
        <end position="431"/>
    </location>
</feature>
<dbReference type="SUPFAM" id="SSF69255">
    <property type="entry name" value="gp5 N-terminal domain-like"/>
    <property type="match status" value="1"/>
</dbReference>
<evidence type="ECO:0000259" key="1">
    <source>
        <dbReference type="Pfam" id="PF04717"/>
    </source>
</evidence>
<dbReference type="AlphaFoldDB" id="A0AAX3FPQ8"/>
<accession>A0AAX3FPQ8</accession>
<dbReference type="InterPro" id="IPR037026">
    <property type="entry name" value="Vgr_OB-fold_dom_sf"/>
</dbReference>
<evidence type="ECO:0000313" key="3">
    <source>
        <dbReference type="Proteomes" id="UP000277437"/>
    </source>
</evidence>
<proteinExistence type="predicted"/>
<dbReference type="Gene3D" id="4.10.220.110">
    <property type="match status" value="1"/>
</dbReference>
<dbReference type="Gene3D" id="2.40.50.230">
    <property type="entry name" value="Gp5 N-terminal domain"/>
    <property type="match status" value="1"/>
</dbReference>
<evidence type="ECO:0000313" key="2">
    <source>
        <dbReference type="EMBL" id="VEF72723.1"/>
    </source>
</evidence>
<dbReference type="Gene3D" id="2.30.110.50">
    <property type="match status" value="1"/>
</dbReference>
<dbReference type="RefSeq" id="WP_124324748.1">
    <property type="nucleotide sequence ID" value="NZ_CP118137.1"/>
</dbReference>
<dbReference type="Gene3D" id="3.55.50.10">
    <property type="entry name" value="Baseplate protein-like domains"/>
    <property type="match status" value="1"/>
</dbReference>
<name>A0AAX3FPQ8_9PSED</name>
<dbReference type="InterPro" id="IPR006531">
    <property type="entry name" value="Gp5/Vgr_OB"/>
</dbReference>
<dbReference type="Proteomes" id="UP000277437">
    <property type="component" value="Chromosome"/>
</dbReference>
<protein>
    <submittedName>
        <fullName evidence="2">ImpA family type VI secretion-associated protein</fullName>
    </submittedName>
</protein>